<comment type="caution">
    <text evidence="1">The sequence shown here is derived from an EMBL/GenBank/DDBJ whole genome shotgun (WGS) entry which is preliminary data.</text>
</comment>
<dbReference type="AlphaFoldDB" id="A0AB73MXB4"/>
<sequence>MKKRLVILILVILAIVSNIACGSGYYSARVYSSVPKPKLSELKTKKWAILPTLNVYPTAAVGREIDSRLDNLKTRNPSYVQSTPSDIKKSLSDASFTKSISKIYTAVWEKEKSERVSLLVGSELITSIAVRSMGSVDPQHAASLGGQSLNPNDDYFVADLKDLESDFKALKLKEDYAILPVLLDYRPTVNTTDIWFFFPVYIGKAVVENYTMSYFVVDLKTGKNIRTIRTVQGTGGVEESSSQIDTMIARVLEN</sequence>
<accession>A0AB73MXB4</accession>
<evidence type="ECO:0008006" key="3">
    <source>
        <dbReference type="Google" id="ProtNLM"/>
    </source>
</evidence>
<reference evidence="1 2" key="1">
    <citation type="submission" date="2017-01" db="EMBL/GenBank/DDBJ databases">
        <title>Comparative genomic analysis of Brazilian Leptospira santarosai.</title>
        <authorList>
            <person name="Moreno L.Z."/>
            <person name="Miraglia F."/>
            <person name="Kremer F.S."/>
            <person name="Eslabao M.R."/>
            <person name="Lilenbaum W."/>
            <person name="Dellagostin O.A."/>
            <person name="Moreno A.M."/>
        </authorList>
    </citation>
    <scope>NUCLEOTIDE SEQUENCE [LARGE SCALE GENOMIC DNA]</scope>
    <source>
        <strain evidence="1 2">M52/8-19</strain>
    </source>
</reference>
<name>A0AB73MXB4_9LEPT</name>
<dbReference type="Proteomes" id="UP000189337">
    <property type="component" value="Unassembled WGS sequence"/>
</dbReference>
<dbReference type="RefSeq" id="WP_004482347.1">
    <property type="nucleotide sequence ID" value="NZ_CP028370.1"/>
</dbReference>
<protein>
    <recommendedName>
        <fullName evidence="3">Lipoprotein</fullName>
    </recommendedName>
</protein>
<organism evidence="1 2">
    <name type="scientific">Leptospira santarosai</name>
    <dbReference type="NCBI Taxonomy" id="28183"/>
    <lineage>
        <taxon>Bacteria</taxon>
        <taxon>Pseudomonadati</taxon>
        <taxon>Spirochaetota</taxon>
        <taxon>Spirochaetia</taxon>
        <taxon>Leptospirales</taxon>
        <taxon>Leptospiraceae</taxon>
        <taxon>Leptospira</taxon>
    </lineage>
</organism>
<gene>
    <name evidence="1" type="ORF">BWD14_15820</name>
</gene>
<evidence type="ECO:0000313" key="1">
    <source>
        <dbReference type="EMBL" id="ONF91777.1"/>
    </source>
</evidence>
<dbReference type="EMBL" id="MTSU01000017">
    <property type="protein sequence ID" value="ONF91777.1"/>
    <property type="molecule type" value="Genomic_DNA"/>
</dbReference>
<evidence type="ECO:0000313" key="2">
    <source>
        <dbReference type="Proteomes" id="UP000189337"/>
    </source>
</evidence>
<proteinExistence type="predicted"/>